<dbReference type="InterPro" id="IPR007033">
    <property type="entry name" value="GORAB"/>
</dbReference>
<comment type="similarity">
    <text evidence="3">Belongs to the GORAB family.</text>
</comment>
<keyword evidence="10" id="KW-1185">Reference proteome</keyword>
<evidence type="ECO:0000256" key="8">
    <source>
        <dbReference type="SAM" id="MobiDB-lite"/>
    </source>
</evidence>
<evidence type="ECO:0000313" key="9">
    <source>
        <dbReference type="EMBL" id="KAF3320766.1"/>
    </source>
</evidence>
<proteinExistence type="inferred from homology"/>
<evidence type="ECO:0000256" key="7">
    <source>
        <dbReference type="ARBA" id="ARBA00023054"/>
    </source>
</evidence>
<accession>A0A833QIH6</accession>
<name>A0A833QIH6_9POAL</name>
<comment type="subcellular location">
    <subcellularLocation>
        <location evidence="1">Cytoplasm</location>
    </subcellularLocation>
    <subcellularLocation>
        <location evidence="2">Golgi apparatus</location>
    </subcellularLocation>
</comment>
<organism evidence="9 10">
    <name type="scientific">Carex littledalei</name>
    <dbReference type="NCBI Taxonomy" id="544730"/>
    <lineage>
        <taxon>Eukaryota</taxon>
        <taxon>Viridiplantae</taxon>
        <taxon>Streptophyta</taxon>
        <taxon>Embryophyta</taxon>
        <taxon>Tracheophyta</taxon>
        <taxon>Spermatophyta</taxon>
        <taxon>Magnoliopsida</taxon>
        <taxon>Liliopsida</taxon>
        <taxon>Poales</taxon>
        <taxon>Cyperaceae</taxon>
        <taxon>Cyperoideae</taxon>
        <taxon>Cariceae</taxon>
        <taxon>Carex</taxon>
        <taxon>Carex subgen. Euthyceras</taxon>
    </lineage>
</organism>
<dbReference type="EMBL" id="SWLB01000028">
    <property type="protein sequence ID" value="KAF3320766.1"/>
    <property type="molecule type" value="Genomic_DNA"/>
</dbReference>
<reference evidence="9" key="1">
    <citation type="submission" date="2020-01" db="EMBL/GenBank/DDBJ databases">
        <title>Genome sequence of Kobresia littledalei, the first chromosome-level genome in the family Cyperaceae.</title>
        <authorList>
            <person name="Qu G."/>
        </authorList>
    </citation>
    <scope>NUCLEOTIDE SEQUENCE</scope>
    <source>
        <strain evidence="9">C.B.Clarke</strain>
        <tissue evidence="9">Leaf</tissue>
    </source>
</reference>
<evidence type="ECO:0000256" key="2">
    <source>
        <dbReference type="ARBA" id="ARBA00004555"/>
    </source>
</evidence>
<sequence length="172" mass="20066">MQNETQAREQQLQLMRVKNTSNNNRGTSADQEEREDDDSARSALSVFRAKEEQIERKKLEVREKVFAQLGRVEEESKRLSIVKQELEGMADPTRKEIESTRKRIDSANRQLKPLGQSCIKKEKEYKEALEAFNEKTKEKALLVNRLRELVAESERLRMKKLEELCKTIDSLG</sequence>
<dbReference type="PANTHER" id="PTHR21470:SF2">
    <property type="entry name" value="RAB6-INTERACTING GOLGIN"/>
    <property type="match status" value="1"/>
</dbReference>
<dbReference type="Proteomes" id="UP000623129">
    <property type="component" value="Unassembled WGS sequence"/>
</dbReference>
<evidence type="ECO:0000256" key="6">
    <source>
        <dbReference type="ARBA" id="ARBA00023034"/>
    </source>
</evidence>
<keyword evidence="7" id="KW-0175">Coiled coil</keyword>
<keyword evidence="5" id="KW-0963">Cytoplasm</keyword>
<evidence type="ECO:0000313" key="10">
    <source>
        <dbReference type="Proteomes" id="UP000623129"/>
    </source>
</evidence>
<comment type="caution">
    <text evidence="9">The sequence shown here is derived from an EMBL/GenBank/DDBJ whole genome shotgun (WGS) entry which is preliminary data.</text>
</comment>
<dbReference type="AlphaFoldDB" id="A0A833QIH6"/>
<dbReference type="PANTHER" id="PTHR21470">
    <property type="entry name" value="RAB6-INTERACTING PROTEIN GORAB"/>
    <property type="match status" value="1"/>
</dbReference>
<evidence type="ECO:0000256" key="1">
    <source>
        <dbReference type="ARBA" id="ARBA00004496"/>
    </source>
</evidence>
<dbReference type="GO" id="GO:0005794">
    <property type="term" value="C:Golgi apparatus"/>
    <property type="evidence" value="ECO:0007669"/>
    <property type="project" value="UniProtKB-SubCell"/>
</dbReference>
<gene>
    <name evidence="9" type="ORF">FCM35_KLT14900</name>
</gene>
<dbReference type="OrthoDB" id="1921288at2759"/>
<evidence type="ECO:0000256" key="5">
    <source>
        <dbReference type="ARBA" id="ARBA00022490"/>
    </source>
</evidence>
<evidence type="ECO:0000256" key="3">
    <source>
        <dbReference type="ARBA" id="ARBA00005599"/>
    </source>
</evidence>
<evidence type="ECO:0000256" key="4">
    <source>
        <dbReference type="ARBA" id="ARBA00014130"/>
    </source>
</evidence>
<dbReference type="Pfam" id="PF04949">
    <property type="entry name" value="Transcrip_act"/>
    <property type="match status" value="1"/>
</dbReference>
<protein>
    <recommendedName>
        <fullName evidence="4">RAB6-interacting golgin</fullName>
    </recommendedName>
</protein>
<feature type="region of interest" description="Disordered" evidence="8">
    <location>
        <begin position="1"/>
        <end position="44"/>
    </location>
</feature>
<feature type="compositionally biased region" description="Polar residues" evidence="8">
    <location>
        <begin position="1"/>
        <end position="29"/>
    </location>
</feature>
<keyword evidence="6" id="KW-0333">Golgi apparatus</keyword>